<dbReference type="AlphaFoldDB" id="G2R7U2"/>
<dbReference type="EMBL" id="CP003011">
    <property type="protein sequence ID" value="AEO68001.1"/>
    <property type="molecule type" value="Genomic_DNA"/>
</dbReference>
<dbReference type="HOGENOM" id="CLU_1563964_0_0_1"/>
<name>G2R7U2_THETT</name>
<keyword evidence="3" id="KW-1185">Reference proteome</keyword>
<feature type="signal peptide" evidence="1">
    <location>
        <begin position="1"/>
        <end position="19"/>
    </location>
</feature>
<evidence type="ECO:0000256" key="1">
    <source>
        <dbReference type="SAM" id="SignalP"/>
    </source>
</evidence>
<evidence type="ECO:0008006" key="4">
    <source>
        <dbReference type="Google" id="ProtNLM"/>
    </source>
</evidence>
<evidence type="ECO:0000313" key="2">
    <source>
        <dbReference type="EMBL" id="AEO68001.1"/>
    </source>
</evidence>
<dbReference type="Proteomes" id="UP000008181">
    <property type="component" value="Chromosome 3"/>
</dbReference>
<gene>
    <name evidence="2" type="ORF">THITE_117694</name>
</gene>
<protein>
    <recommendedName>
        <fullName evidence="4">Secreted protein</fullName>
    </recommendedName>
</protein>
<reference evidence="2 3" key="1">
    <citation type="journal article" date="2011" name="Nat. Biotechnol.">
        <title>Comparative genomic analysis of the thermophilic biomass-degrading fungi Myceliophthora thermophila and Thielavia terrestris.</title>
        <authorList>
            <person name="Berka R.M."/>
            <person name="Grigoriev I.V."/>
            <person name="Otillar R."/>
            <person name="Salamov A."/>
            <person name="Grimwood J."/>
            <person name="Reid I."/>
            <person name="Ishmael N."/>
            <person name="John T."/>
            <person name="Darmond C."/>
            <person name="Moisan M.-C."/>
            <person name="Henrissat B."/>
            <person name="Coutinho P.M."/>
            <person name="Lombard V."/>
            <person name="Natvig D.O."/>
            <person name="Lindquist E."/>
            <person name="Schmutz J."/>
            <person name="Lucas S."/>
            <person name="Harris P."/>
            <person name="Powlowski J."/>
            <person name="Bellemare A."/>
            <person name="Taylor D."/>
            <person name="Butler G."/>
            <person name="de Vries R.P."/>
            <person name="Allijn I.E."/>
            <person name="van den Brink J."/>
            <person name="Ushinsky S."/>
            <person name="Storms R."/>
            <person name="Powell A.J."/>
            <person name="Paulsen I.T."/>
            <person name="Elbourne L.D.H."/>
            <person name="Baker S.E."/>
            <person name="Magnuson J."/>
            <person name="LaBoissiere S."/>
            <person name="Clutterbuck A.J."/>
            <person name="Martinez D."/>
            <person name="Wogulis M."/>
            <person name="de Leon A.L."/>
            <person name="Rey M.W."/>
            <person name="Tsang A."/>
        </authorList>
    </citation>
    <scope>NUCLEOTIDE SEQUENCE [LARGE SCALE GENOMIC DNA]</scope>
    <source>
        <strain evidence="3">ATCC 38088 / NRRL 8126</strain>
    </source>
</reference>
<feature type="chain" id="PRO_5003436989" description="Secreted protein" evidence="1">
    <location>
        <begin position="20"/>
        <end position="171"/>
    </location>
</feature>
<sequence length="171" mass="18263">MAMVAHCCYCCSIGCVVQAFGPTLTWCLTTTTRLVGAGWDPGRGHRASATDTVDTNRPWATTRPGDIGLLGLLVSFLRRVYSSGALDARATHVGLAVANMHLSGIHQGTEGSRRSGKRRRLFPAAVIYSSIVHAECTLTDAASMTITPESLRPVLTSSAPLEEHEPLTDRA</sequence>
<dbReference type="KEGG" id="ttt:THITE_117694"/>
<organism evidence="2 3">
    <name type="scientific">Thermothielavioides terrestris (strain ATCC 38088 / NRRL 8126)</name>
    <name type="common">Thielavia terrestris</name>
    <dbReference type="NCBI Taxonomy" id="578455"/>
    <lineage>
        <taxon>Eukaryota</taxon>
        <taxon>Fungi</taxon>
        <taxon>Dikarya</taxon>
        <taxon>Ascomycota</taxon>
        <taxon>Pezizomycotina</taxon>
        <taxon>Sordariomycetes</taxon>
        <taxon>Sordariomycetidae</taxon>
        <taxon>Sordariales</taxon>
        <taxon>Chaetomiaceae</taxon>
        <taxon>Thermothielavioides</taxon>
        <taxon>Thermothielavioides terrestris</taxon>
    </lineage>
</organism>
<keyword evidence="1" id="KW-0732">Signal</keyword>
<accession>G2R7U2</accession>
<dbReference type="GeneID" id="11516294"/>
<proteinExistence type="predicted"/>
<evidence type="ECO:0000313" key="3">
    <source>
        <dbReference type="Proteomes" id="UP000008181"/>
    </source>
</evidence>
<dbReference type="RefSeq" id="XP_003654337.1">
    <property type="nucleotide sequence ID" value="XM_003654289.1"/>
</dbReference>